<dbReference type="InterPro" id="IPR011990">
    <property type="entry name" value="TPR-like_helical_dom_sf"/>
</dbReference>
<keyword evidence="1" id="KW-0732">Signal</keyword>
<keyword evidence="3" id="KW-1185">Reference proteome</keyword>
<dbReference type="OrthoDB" id="725917at2"/>
<reference evidence="3" key="1">
    <citation type="submission" date="2016-11" db="EMBL/GenBank/DDBJ databases">
        <title>Trade-off between light-utilization and light-protection in marine flavobacteria.</title>
        <authorList>
            <person name="Kumagai Y."/>
            <person name="Yoshizawa S."/>
            <person name="Kogure K."/>
        </authorList>
    </citation>
    <scope>NUCLEOTIDE SEQUENCE [LARGE SCALE GENOMIC DNA]</scope>
    <source>
        <strain evidence="3">SG-18</strain>
    </source>
</reference>
<comment type="caution">
    <text evidence="2">The sequence shown here is derived from an EMBL/GenBank/DDBJ whole genome shotgun (WGS) entry which is preliminary data.</text>
</comment>
<proteinExistence type="predicted"/>
<evidence type="ECO:0008006" key="4">
    <source>
        <dbReference type="Google" id="ProtNLM"/>
    </source>
</evidence>
<dbReference type="PROSITE" id="PS51257">
    <property type="entry name" value="PROKAR_LIPOPROTEIN"/>
    <property type="match status" value="1"/>
</dbReference>
<dbReference type="AlphaFoldDB" id="A0A2S7T4A1"/>
<protein>
    <recommendedName>
        <fullName evidence="4">SusD/RagB family nutrient-binding outer membrane lipoprotein</fullName>
    </recommendedName>
</protein>
<dbReference type="Proteomes" id="UP000239366">
    <property type="component" value="Unassembled WGS sequence"/>
</dbReference>
<dbReference type="Gene3D" id="1.25.40.390">
    <property type="match status" value="2"/>
</dbReference>
<dbReference type="InterPro" id="IPR041662">
    <property type="entry name" value="SusD-like_2"/>
</dbReference>
<gene>
    <name evidence="2" type="ORF">BST99_00455</name>
</gene>
<organism evidence="2 3">
    <name type="scientific">Aureicoccus marinus</name>
    <dbReference type="NCBI Taxonomy" id="754435"/>
    <lineage>
        <taxon>Bacteria</taxon>
        <taxon>Pseudomonadati</taxon>
        <taxon>Bacteroidota</taxon>
        <taxon>Flavobacteriia</taxon>
        <taxon>Flavobacteriales</taxon>
        <taxon>Flavobacteriaceae</taxon>
        <taxon>Aureicoccus</taxon>
    </lineage>
</organism>
<name>A0A2S7T4A1_9FLAO</name>
<accession>A0A2S7T4A1</accession>
<dbReference type="Pfam" id="PF12771">
    <property type="entry name" value="SusD-like_2"/>
    <property type="match status" value="1"/>
</dbReference>
<feature type="chain" id="PRO_5015398208" description="SusD/RagB family nutrient-binding outer membrane lipoprotein" evidence="1">
    <location>
        <begin position="20"/>
        <end position="545"/>
    </location>
</feature>
<evidence type="ECO:0000256" key="1">
    <source>
        <dbReference type="SAM" id="SignalP"/>
    </source>
</evidence>
<evidence type="ECO:0000313" key="3">
    <source>
        <dbReference type="Proteomes" id="UP000239366"/>
    </source>
</evidence>
<sequence>MKKIFAYLLCSLVAGGLFYSCETTELDLTENPNRLTPSQADPNFLLNEIQENFARLVESLGETGSEVVRIENMFGRNYQNNYSPAGFDGNWESAYVGILKNIQQMNVLAEEIGLTRHIGMGQVMEAYTITLLVDYFGDVPYSEALDETNLNPAADGGAAIYAAADALLDSAITNFTNASAGNPQYDFFYGFDWSKWVLAANTLKMRLAINTGDFAGFNAIVNSGNYIQDSADDFQFQWATNDVQPDTRHPNYAASYTSSGAGGDYMSIWLMNLMQESADPRIRFYFYRQTAETPGAPGVDPNEETLGCSLTFPPNHYLAGGYAYCSLENGYWGRNHGSDEGIPPDGFLRTAHGVYPVGGNYDDSRFEGIAVGSGGAGAGITPMLLASWVDFWKAEVAMATSPAAGKQNILDGMAKSIAKVRTFLNLDPDADTSVTPLDADVNAFIASIDAAFDAADDTGKMNIMAEQFFVALRGNGHDGFNFYRRTGFPRTVEPNLEPDPGAFIRSFFYPANYANTNSNATQKTGVTDQVFWDTNPSSPSFPPAN</sequence>
<dbReference type="EMBL" id="MQVX01000001">
    <property type="protein sequence ID" value="PQJ14418.1"/>
    <property type="molecule type" value="Genomic_DNA"/>
</dbReference>
<evidence type="ECO:0000313" key="2">
    <source>
        <dbReference type="EMBL" id="PQJ14418.1"/>
    </source>
</evidence>
<dbReference type="SUPFAM" id="SSF48452">
    <property type="entry name" value="TPR-like"/>
    <property type="match status" value="1"/>
</dbReference>
<feature type="signal peptide" evidence="1">
    <location>
        <begin position="1"/>
        <end position="19"/>
    </location>
</feature>